<name>A0A6A6B3W4_9PEZI</name>
<accession>A0A6A6B3W4</accession>
<evidence type="ECO:0000256" key="3">
    <source>
        <dbReference type="SAM" id="MobiDB-lite"/>
    </source>
</evidence>
<keyword evidence="2" id="KW-0539">Nucleus</keyword>
<dbReference type="OrthoDB" id="5319341at2759"/>
<organism evidence="4 5">
    <name type="scientific">Aplosporella prunicola CBS 121167</name>
    <dbReference type="NCBI Taxonomy" id="1176127"/>
    <lineage>
        <taxon>Eukaryota</taxon>
        <taxon>Fungi</taxon>
        <taxon>Dikarya</taxon>
        <taxon>Ascomycota</taxon>
        <taxon>Pezizomycotina</taxon>
        <taxon>Dothideomycetes</taxon>
        <taxon>Dothideomycetes incertae sedis</taxon>
        <taxon>Botryosphaeriales</taxon>
        <taxon>Aplosporellaceae</taxon>
        <taxon>Aplosporella</taxon>
    </lineage>
</organism>
<dbReference type="AlphaFoldDB" id="A0A6A6B3W4"/>
<evidence type="ECO:0008006" key="6">
    <source>
        <dbReference type="Google" id="ProtNLM"/>
    </source>
</evidence>
<dbReference type="EMBL" id="ML995495">
    <property type="protein sequence ID" value="KAF2138750.1"/>
    <property type="molecule type" value="Genomic_DNA"/>
</dbReference>
<feature type="compositionally biased region" description="Low complexity" evidence="3">
    <location>
        <begin position="86"/>
        <end position="97"/>
    </location>
</feature>
<evidence type="ECO:0000313" key="4">
    <source>
        <dbReference type="EMBL" id="KAF2138750.1"/>
    </source>
</evidence>
<sequence>MKCDEVKPVCGPCAKGHRPCVYSASVKVRVSLFRPVIRSAILPPPPQVRWDPVRDEPRNYESHAPAQPSPGTGLSLPPWSTPQEDSTSPRSTLSSTPYPAEIAPLRWLGLLADDAGSVTSIGPSERSHEADDYNLSLSAARFSPVRALGVPGAHDVQTRSRSPYYSSAPISDPATQAAERRFWQAHIKLRPHEMSMFRHFVERLSNCLDMYDPLKHFSTFVPQLALNNEGLMKSIMALSARHLSIKDKSESTPDRTAAVQYYYETLQYLQGAMHYDSFKTSLELLATTIIISSYEMIDGAGSGWERHLKGTFWIQRSQEINGQSGGLKQAVWWCWLRQDVWAAFRERRRCFSFYKPTKPYHVLDQYDIASRAIYLLAQAVNYASDKDRKLGETNLQSRIERADTLFNMLDEWQMNLTPHFTPLPIVDLAPNGPFKPIWINPPCFATAVQMHYFARILLLVHQPAAGGYREYLLRDKSLNEAIDTIGGLATAITCESASLHSSQCLFAAGLYTQDLQKREKIVELIKANQFRTGWPSTTDLTEELRQEWSKSGPP</sequence>
<dbReference type="RefSeq" id="XP_033394463.1">
    <property type="nucleotide sequence ID" value="XM_033539276.1"/>
</dbReference>
<keyword evidence="5" id="KW-1185">Reference proteome</keyword>
<gene>
    <name evidence="4" type="ORF">K452DRAFT_276488</name>
</gene>
<dbReference type="GO" id="GO:0008270">
    <property type="term" value="F:zinc ion binding"/>
    <property type="evidence" value="ECO:0007669"/>
    <property type="project" value="InterPro"/>
</dbReference>
<dbReference type="Proteomes" id="UP000799438">
    <property type="component" value="Unassembled WGS sequence"/>
</dbReference>
<comment type="subcellular location">
    <subcellularLocation>
        <location evidence="1">Nucleus</location>
    </subcellularLocation>
</comment>
<dbReference type="InterPro" id="IPR001138">
    <property type="entry name" value="Zn2Cys6_DnaBD"/>
</dbReference>
<evidence type="ECO:0000256" key="2">
    <source>
        <dbReference type="ARBA" id="ARBA00023242"/>
    </source>
</evidence>
<evidence type="ECO:0000256" key="1">
    <source>
        <dbReference type="ARBA" id="ARBA00004123"/>
    </source>
</evidence>
<feature type="compositionally biased region" description="Basic and acidic residues" evidence="3">
    <location>
        <begin position="51"/>
        <end position="61"/>
    </location>
</feature>
<dbReference type="GO" id="GO:0000976">
    <property type="term" value="F:transcription cis-regulatory region binding"/>
    <property type="evidence" value="ECO:0007669"/>
    <property type="project" value="TreeGrafter"/>
</dbReference>
<dbReference type="PANTHER" id="PTHR37534">
    <property type="entry name" value="TRANSCRIPTIONAL ACTIVATOR PROTEIN UGA3"/>
    <property type="match status" value="1"/>
</dbReference>
<dbReference type="GeneID" id="54296772"/>
<dbReference type="GO" id="GO:0045944">
    <property type="term" value="P:positive regulation of transcription by RNA polymerase II"/>
    <property type="evidence" value="ECO:0007669"/>
    <property type="project" value="TreeGrafter"/>
</dbReference>
<dbReference type="PANTHER" id="PTHR37534:SF3">
    <property type="entry name" value="ZN(II)2CYS6 TRANSCRIPTION FACTOR (EUROFUNG)"/>
    <property type="match status" value="1"/>
</dbReference>
<dbReference type="CDD" id="cd12148">
    <property type="entry name" value="fungal_TF_MHR"/>
    <property type="match status" value="1"/>
</dbReference>
<evidence type="ECO:0000313" key="5">
    <source>
        <dbReference type="Proteomes" id="UP000799438"/>
    </source>
</evidence>
<dbReference type="CDD" id="cd00067">
    <property type="entry name" value="GAL4"/>
    <property type="match status" value="1"/>
</dbReference>
<feature type="region of interest" description="Disordered" evidence="3">
    <location>
        <begin position="44"/>
        <end position="97"/>
    </location>
</feature>
<protein>
    <recommendedName>
        <fullName evidence="6">Zn(2)-C6 fungal-type domain-containing protein</fullName>
    </recommendedName>
</protein>
<reference evidence="4" key="1">
    <citation type="journal article" date="2020" name="Stud. Mycol.">
        <title>101 Dothideomycetes genomes: a test case for predicting lifestyles and emergence of pathogens.</title>
        <authorList>
            <person name="Haridas S."/>
            <person name="Albert R."/>
            <person name="Binder M."/>
            <person name="Bloem J."/>
            <person name="Labutti K."/>
            <person name="Salamov A."/>
            <person name="Andreopoulos B."/>
            <person name="Baker S."/>
            <person name="Barry K."/>
            <person name="Bills G."/>
            <person name="Bluhm B."/>
            <person name="Cannon C."/>
            <person name="Castanera R."/>
            <person name="Culley D."/>
            <person name="Daum C."/>
            <person name="Ezra D."/>
            <person name="Gonzalez J."/>
            <person name="Henrissat B."/>
            <person name="Kuo A."/>
            <person name="Liang C."/>
            <person name="Lipzen A."/>
            <person name="Lutzoni F."/>
            <person name="Magnuson J."/>
            <person name="Mondo S."/>
            <person name="Nolan M."/>
            <person name="Ohm R."/>
            <person name="Pangilinan J."/>
            <person name="Park H.-J."/>
            <person name="Ramirez L."/>
            <person name="Alfaro M."/>
            <person name="Sun H."/>
            <person name="Tritt A."/>
            <person name="Yoshinaga Y."/>
            <person name="Zwiers L.-H."/>
            <person name="Turgeon B."/>
            <person name="Goodwin S."/>
            <person name="Spatafora J."/>
            <person name="Crous P."/>
            <person name="Grigoriev I."/>
        </authorList>
    </citation>
    <scope>NUCLEOTIDE SEQUENCE</scope>
    <source>
        <strain evidence="4">CBS 121167</strain>
    </source>
</reference>
<dbReference type="GO" id="GO:0000981">
    <property type="term" value="F:DNA-binding transcription factor activity, RNA polymerase II-specific"/>
    <property type="evidence" value="ECO:0007669"/>
    <property type="project" value="InterPro"/>
</dbReference>
<dbReference type="GO" id="GO:0005634">
    <property type="term" value="C:nucleus"/>
    <property type="evidence" value="ECO:0007669"/>
    <property type="project" value="UniProtKB-SubCell"/>
</dbReference>
<dbReference type="Pfam" id="PF11951">
    <property type="entry name" value="Fungal_trans_2"/>
    <property type="match status" value="1"/>
</dbReference>
<dbReference type="InterPro" id="IPR021858">
    <property type="entry name" value="Fun_TF"/>
</dbReference>
<proteinExistence type="predicted"/>